<feature type="transmembrane region" description="Helical" evidence="5">
    <location>
        <begin position="49"/>
        <end position="69"/>
    </location>
</feature>
<evidence type="ECO:0000313" key="7">
    <source>
        <dbReference type="Proteomes" id="UP000054560"/>
    </source>
</evidence>
<dbReference type="Proteomes" id="UP000054560">
    <property type="component" value="Unassembled WGS sequence"/>
</dbReference>
<evidence type="ECO:0000256" key="5">
    <source>
        <dbReference type="SAM" id="Phobius"/>
    </source>
</evidence>
<dbReference type="eggNOG" id="KOG2877">
    <property type="taxonomic scope" value="Eukaryota"/>
</dbReference>
<evidence type="ECO:0000256" key="1">
    <source>
        <dbReference type="ARBA" id="ARBA00004370"/>
    </source>
</evidence>
<keyword evidence="3 5" id="KW-0472">Membrane</keyword>
<comment type="similarity">
    <text evidence="2">Belongs to the CDP-alcohol phosphatidyltransferase class-I family.</text>
</comment>
<dbReference type="OrthoDB" id="196717at2759"/>
<accession>A0A0L0FW52</accession>
<feature type="region of interest" description="Disordered" evidence="4">
    <location>
        <begin position="1"/>
        <end position="22"/>
    </location>
</feature>
<organism evidence="6 7">
    <name type="scientific">Sphaeroforma arctica JP610</name>
    <dbReference type="NCBI Taxonomy" id="667725"/>
    <lineage>
        <taxon>Eukaryota</taxon>
        <taxon>Ichthyosporea</taxon>
        <taxon>Ichthyophonida</taxon>
        <taxon>Sphaeroforma</taxon>
    </lineage>
</organism>
<comment type="subcellular location">
    <subcellularLocation>
        <location evidence="1">Membrane</location>
    </subcellularLocation>
</comment>
<dbReference type="GO" id="GO:0016020">
    <property type="term" value="C:membrane"/>
    <property type="evidence" value="ECO:0007669"/>
    <property type="project" value="UniProtKB-SubCell"/>
</dbReference>
<dbReference type="PANTHER" id="PTHR10414:SF37">
    <property type="entry name" value="BB IN A BOXCAR, ISOFORM C"/>
    <property type="match status" value="1"/>
</dbReference>
<dbReference type="PANTHER" id="PTHR10414">
    <property type="entry name" value="ETHANOLAMINEPHOSPHOTRANSFERASE"/>
    <property type="match status" value="1"/>
</dbReference>
<evidence type="ECO:0000256" key="2">
    <source>
        <dbReference type="ARBA" id="ARBA00010441"/>
    </source>
</evidence>
<dbReference type="STRING" id="667725.A0A0L0FW52"/>
<keyword evidence="7" id="KW-1185">Reference proteome</keyword>
<proteinExistence type="inferred from homology"/>
<protein>
    <submittedName>
        <fullName evidence="6">Uncharacterized protein</fullName>
    </submittedName>
</protein>
<dbReference type="InterPro" id="IPR014472">
    <property type="entry name" value="CHOPT"/>
</dbReference>
<dbReference type="GeneID" id="25907282"/>
<feature type="transmembrane region" description="Helical" evidence="5">
    <location>
        <begin position="182"/>
        <end position="205"/>
    </location>
</feature>
<keyword evidence="5" id="KW-0812">Transmembrane</keyword>
<dbReference type="RefSeq" id="XP_014154781.1">
    <property type="nucleotide sequence ID" value="XM_014299306.1"/>
</dbReference>
<evidence type="ECO:0000313" key="6">
    <source>
        <dbReference type="EMBL" id="KNC80879.1"/>
    </source>
</evidence>
<dbReference type="GO" id="GO:0008610">
    <property type="term" value="P:lipid biosynthetic process"/>
    <property type="evidence" value="ECO:0007669"/>
    <property type="project" value="UniProtKB-ARBA"/>
</dbReference>
<reference evidence="6 7" key="1">
    <citation type="submission" date="2011-02" db="EMBL/GenBank/DDBJ databases">
        <title>The Genome Sequence of Sphaeroforma arctica JP610.</title>
        <authorList>
            <consortium name="The Broad Institute Genome Sequencing Platform"/>
            <person name="Russ C."/>
            <person name="Cuomo C."/>
            <person name="Young S.K."/>
            <person name="Zeng Q."/>
            <person name="Gargeya S."/>
            <person name="Alvarado L."/>
            <person name="Berlin A."/>
            <person name="Chapman S.B."/>
            <person name="Chen Z."/>
            <person name="Freedman E."/>
            <person name="Gellesch M."/>
            <person name="Goldberg J."/>
            <person name="Griggs A."/>
            <person name="Gujja S."/>
            <person name="Heilman E."/>
            <person name="Heiman D."/>
            <person name="Howarth C."/>
            <person name="Mehta T."/>
            <person name="Neiman D."/>
            <person name="Pearson M."/>
            <person name="Roberts A."/>
            <person name="Saif S."/>
            <person name="Shea T."/>
            <person name="Shenoy N."/>
            <person name="Sisk P."/>
            <person name="Stolte C."/>
            <person name="Sykes S."/>
            <person name="White J."/>
            <person name="Yandava C."/>
            <person name="Burger G."/>
            <person name="Gray M.W."/>
            <person name="Holland P.W.H."/>
            <person name="King N."/>
            <person name="Lang F.B.F."/>
            <person name="Roger A.J."/>
            <person name="Ruiz-Trillo I."/>
            <person name="Haas B."/>
            <person name="Nusbaum C."/>
            <person name="Birren B."/>
        </authorList>
    </citation>
    <scope>NUCLEOTIDE SEQUENCE [LARGE SCALE GENOMIC DNA]</scope>
    <source>
        <strain evidence="6 7">JP610</strain>
    </source>
</reference>
<name>A0A0L0FW52_9EUKA</name>
<feature type="compositionally biased region" description="Basic residues" evidence="4">
    <location>
        <begin position="1"/>
        <end position="12"/>
    </location>
</feature>
<sequence>MSRGRSRTKQQARRTGSSSPLGQLFDHGCDSVSTTFLTIATAASGNLGSSWMTLALMFSVMIPFFVSQWQEYHTRVMSTNIGIIGVTEGQCASMFIHVVAALFGPKALYTELFWGISILPYGLYANFIVNFLLTTLPMYAVITKAKDAKRAFVELIPIFLLVIFGFLWALDEDETSVFKRHPRLVGGLLGLLFTHMTNQMILSAMTHVQYPIMQWILVPLPFVFAQSYFHLSPRHDGVILGIYLGMAFMESARYALQLIEEITALLGINCLTLEKKFEKDD</sequence>
<feature type="transmembrane region" description="Helical" evidence="5">
    <location>
        <begin position="151"/>
        <end position="170"/>
    </location>
</feature>
<keyword evidence="5" id="KW-1133">Transmembrane helix</keyword>
<feature type="transmembrane region" description="Helical" evidence="5">
    <location>
        <begin position="123"/>
        <end position="142"/>
    </location>
</feature>
<dbReference type="InterPro" id="IPR043130">
    <property type="entry name" value="CDP-OH_PTrfase_TM_dom"/>
</dbReference>
<dbReference type="EMBL" id="KQ242095">
    <property type="protein sequence ID" value="KNC80879.1"/>
    <property type="molecule type" value="Genomic_DNA"/>
</dbReference>
<evidence type="ECO:0000256" key="4">
    <source>
        <dbReference type="SAM" id="MobiDB-lite"/>
    </source>
</evidence>
<dbReference type="AlphaFoldDB" id="A0A0L0FW52"/>
<gene>
    <name evidence="6" type="ORF">SARC_06778</name>
</gene>
<evidence type="ECO:0000256" key="3">
    <source>
        <dbReference type="ARBA" id="ARBA00023136"/>
    </source>
</evidence>
<dbReference type="Gene3D" id="1.20.120.1760">
    <property type="match status" value="1"/>
</dbReference>